<dbReference type="SUPFAM" id="SSF103247">
    <property type="entry name" value="TT1751-like"/>
    <property type="match status" value="1"/>
</dbReference>
<accession>A0A0W0SR87</accession>
<dbReference type="InterPro" id="IPR035923">
    <property type="entry name" value="TT1751-like_sf"/>
</dbReference>
<dbReference type="Gene3D" id="3.40.710.10">
    <property type="entry name" value="DD-peptidase/beta-lactamase superfamily"/>
    <property type="match status" value="1"/>
</dbReference>
<evidence type="ECO:0000313" key="3">
    <source>
        <dbReference type="EMBL" id="KTC85795.1"/>
    </source>
</evidence>
<dbReference type="CDD" id="cd14797">
    <property type="entry name" value="DUF302"/>
    <property type="match status" value="1"/>
</dbReference>
<dbReference type="InterPro" id="IPR012338">
    <property type="entry name" value="Beta-lactam/transpept-like"/>
</dbReference>
<dbReference type="Gene3D" id="3.30.310.70">
    <property type="entry name" value="TT1751-like domain"/>
    <property type="match status" value="1"/>
</dbReference>
<dbReference type="InterPro" id="IPR001466">
    <property type="entry name" value="Beta-lactam-related"/>
</dbReference>
<evidence type="ECO:0000259" key="1">
    <source>
        <dbReference type="Pfam" id="PF00144"/>
    </source>
</evidence>
<reference evidence="3 4" key="1">
    <citation type="submission" date="2015-11" db="EMBL/GenBank/DDBJ databases">
        <title>Genomic analysis of 38 Legionella species identifies large and diverse effector repertoires.</title>
        <authorList>
            <person name="Burstein D."/>
            <person name="Amaro F."/>
            <person name="Zusman T."/>
            <person name="Lifshitz Z."/>
            <person name="Cohen O."/>
            <person name="Gilbert J.A."/>
            <person name="Pupko T."/>
            <person name="Shuman H.A."/>
            <person name="Segal G."/>
        </authorList>
    </citation>
    <scope>NUCLEOTIDE SEQUENCE [LARGE SCALE GENOMIC DNA]</scope>
    <source>
        <strain evidence="3 4">ATCC 700990</strain>
    </source>
</reference>
<feature type="domain" description="Beta-lactamase-related" evidence="1">
    <location>
        <begin position="22"/>
        <end position="365"/>
    </location>
</feature>
<keyword evidence="3" id="KW-0121">Carboxypeptidase</keyword>
<evidence type="ECO:0000259" key="2">
    <source>
        <dbReference type="Pfam" id="PF03625"/>
    </source>
</evidence>
<dbReference type="STRING" id="1212489.Ldro_2120"/>
<dbReference type="PATRIC" id="fig|1212489.4.peg.2241"/>
<feature type="domain" description="DUF302" evidence="2">
    <location>
        <begin position="415"/>
        <end position="477"/>
    </location>
</feature>
<dbReference type="PANTHER" id="PTHR46825:SF9">
    <property type="entry name" value="BETA-LACTAMASE-RELATED DOMAIN-CONTAINING PROTEIN"/>
    <property type="match status" value="1"/>
</dbReference>
<keyword evidence="4" id="KW-1185">Reference proteome</keyword>
<protein>
    <submittedName>
        <fullName evidence="3">Beta-lactamase</fullName>
        <ecNumber evidence="3">3.4.16.4</ecNumber>
    </submittedName>
</protein>
<dbReference type="Pfam" id="PF00144">
    <property type="entry name" value="Beta-lactamase"/>
    <property type="match status" value="1"/>
</dbReference>
<dbReference type="PANTHER" id="PTHR46825">
    <property type="entry name" value="D-ALANYL-D-ALANINE-CARBOXYPEPTIDASE/ENDOPEPTIDASE AMPH"/>
    <property type="match status" value="1"/>
</dbReference>
<sequence length="515" mass="56258">MTRKLADSGPGNFHLFHKGQSIDDLIIQYMQDNHVPGLALSITQAPYITRIVGYGLADSEKKLLVASNTLFNIGQLSHAFTAVAIMQLKQQGKLKLDEWITAYLSDVPLSWSSITIRHLLTHSSGLPSFNNEPFDSSQDYSFSDLVQSLADKPLLFPPGSKMNPSASDYYFLGKIVEKASGLSYEEHVTKNQIERLGLKHTFFISNVSSANNELNNGSNPFKHSQFLINANFINPSELAQGYGDKEGKFVPSTTLNWSSSYADSGIVASAEDLSLWDIGLAGGILLSDPEDRKFVYQPISLSDGQMIPANCGWFFPGSKGFMEIKGNTPGFSAFLGRFTASTELLGIALLTNKDNLPDLDLLARKILTAFEPKLGAPNEAAAWSETLQSPYSVTQTLDRVMKIIKGQGGTVFAQISHSEAATKAGQTLLPTEVLIVGNPAKGTQLMQTNPAFALDLPLRIMATEDSLRQVWLSFTDPLLLAKEYGISEEQLPVLRQMSIGFHKICEKAISPVTLG</sequence>
<dbReference type="InterPro" id="IPR005180">
    <property type="entry name" value="DUF302"/>
</dbReference>
<dbReference type="GO" id="GO:0009002">
    <property type="term" value="F:serine-type D-Ala-D-Ala carboxypeptidase activity"/>
    <property type="evidence" value="ECO:0007669"/>
    <property type="project" value="UniProtKB-EC"/>
</dbReference>
<dbReference type="AlphaFoldDB" id="A0A0W0SR87"/>
<dbReference type="Pfam" id="PF03625">
    <property type="entry name" value="DUF302"/>
    <property type="match status" value="1"/>
</dbReference>
<name>A0A0W0SR87_9GAMM</name>
<keyword evidence="3" id="KW-0378">Hydrolase</keyword>
<dbReference type="RefSeq" id="WP_058496400.1">
    <property type="nucleotide sequence ID" value="NZ_CAAAIU010000001.1"/>
</dbReference>
<evidence type="ECO:0000313" key="4">
    <source>
        <dbReference type="Proteomes" id="UP000054736"/>
    </source>
</evidence>
<dbReference type="OrthoDB" id="9799367at2"/>
<keyword evidence="3" id="KW-0645">Protease</keyword>
<dbReference type="EMBL" id="LNXY01000027">
    <property type="protein sequence ID" value="KTC85795.1"/>
    <property type="molecule type" value="Genomic_DNA"/>
</dbReference>
<dbReference type="EC" id="3.4.16.4" evidence="3"/>
<dbReference type="InterPro" id="IPR050491">
    <property type="entry name" value="AmpC-like"/>
</dbReference>
<organism evidence="3 4">
    <name type="scientific">Legionella drozanskii LLAP-1</name>
    <dbReference type="NCBI Taxonomy" id="1212489"/>
    <lineage>
        <taxon>Bacteria</taxon>
        <taxon>Pseudomonadati</taxon>
        <taxon>Pseudomonadota</taxon>
        <taxon>Gammaproteobacteria</taxon>
        <taxon>Legionellales</taxon>
        <taxon>Legionellaceae</taxon>
        <taxon>Legionella</taxon>
    </lineage>
</organism>
<dbReference type="SUPFAM" id="SSF56601">
    <property type="entry name" value="beta-lactamase/transpeptidase-like"/>
    <property type="match status" value="1"/>
</dbReference>
<comment type="caution">
    <text evidence="3">The sequence shown here is derived from an EMBL/GenBank/DDBJ whole genome shotgun (WGS) entry which is preliminary data.</text>
</comment>
<proteinExistence type="predicted"/>
<gene>
    <name evidence="3" type="ORF">Ldro_2120</name>
</gene>
<dbReference type="Proteomes" id="UP000054736">
    <property type="component" value="Unassembled WGS sequence"/>
</dbReference>